<accession>A0AA86PJH0</accession>
<evidence type="ECO:0000313" key="2">
    <source>
        <dbReference type="EMBL" id="CAL6017208.1"/>
    </source>
</evidence>
<name>A0AA86PJH0_9EUKA</name>
<evidence type="ECO:0000313" key="1">
    <source>
        <dbReference type="EMBL" id="CAI9940261.1"/>
    </source>
</evidence>
<dbReference type="EMBL" id="CAXDID020000078">
    <property type="protein sequence ID" value="CAL6017208.1"/>
    <property type="molecule type" value="Genomic_DNA"/>
</dbReference>
<reference evidence="2 3" key="2">
    <citation type="submission" date="2024-07" db="EMBL/GenBank/DDBJ databases">
        <authorList>
            <person name="Akdeniz Z."/>
        </authorList>
    </citation>
    <scope>NUCLEOTIDE SEQUENCE [LARGE SCALE GENOMIC DNA]</scope>
</reference>
<gene>
    <name evidence="2" type="ORF">HINF_LOCUS25876</name>
    <name evidence="1" type="ORF">HINF_LOCUS27906</name>
</gene>
<reference evidence="1" key="1">
    <citation type="submission" date="2023-06" db="EMBL/GenBank/DDBJ databases">
        <authorList>
            <person name="Kurt Z."/>
        </authorList>
    </citation>
    <scope>NUCLEOTIDE SEQUENCE</scope>
</reference>
<comment type="caution">
    <text evidence="1">The sequence shown here is derived from an EMBL/GenBank/DDBJ whole genome shotgun (WGS) entry which is preliminary data.</text>
</comment>
<dbReference type="Proteomes" id="UP001642409">
    <property type="component" value="Unassembled WGS sequence"/>
</dbReference>
<sequence>MSRQPTPPEHQQCEMSQNSLAAKFQVRVKSPVAEGRHQLSLELSFALKENDWGIMTVRFAQQLVSDLQGVRRNSKNTFFRQKQYRNEATHFRYAADKKLEVTPTALKYMVIVRYSNERRHITFQFLSSFPFSKHASSRHLYSEVVYNIVLSWIRNCSRCKRKKKDSHIGTLQ</sequence>
<proteinExistence type="predicted"/>
<organism evidence="1">
    <name type="scientific">Hexamita inflata</name>
    <dbReference type="NCBI Taxonomy" id="28002"/>
    <lineage>
        <taxon>Eukaryota</taxon>
        <taxon>Metamonada</taxon>
        <taxon>Diplomonadida</taxon>
        <taxon>Hexamitidae</taxon>
        <taxon>Hexamitinae</taxon>
        <taxon>Hexamita</taxon>
    </lineage>
</organism>
<dbReference type="AlphaFoldDB" id="A0AA86PJH0"/>
<evidence type="ECO:0000313" key="3">
    <source>
        <dbReference type="Proteomes" id="UP001642409"/>
    </source>
</evidence>
<keyword evidence="3" id="KW-1185">Reference proteome</keyword>
<dbReference type="EMBL" id="CATOUU010000675">
    <property type="protein sequence ID" value="CAI9940261.1"/>
    <property type="molecule type" value="Genomic_DNA"/>
</dbReference>
<protein>
    <submittedName>
        <fullName evidence="2">Hypothetical_protein</fullName>
    </submittedName>
</protein>